<dbReference type="RefSeq" id="WP_124964938.1">
    <property type="nucleotide sequence ID" value="NZ_RRAZ01000013.1"/>
</dbReference>
<dbReference type="OrthoDB" id="9819616at2"/>
<keyword evidence="2" id="KW-1185">Reference proteome</keyword>
<organism evidence="1 2">
    <name type="scientific">Falsigemmobacter faecalis</name>
    <dbReference type="NCBI Taxonomy" id="2488730"/>
    <lineage>
        <taxon>Bacteria</taxon>
        <taxon>Pseudomonadati</taxon>
        <taxon>Pseudomonadota</taxon>
        <taxon>Alphaproteobacteria</taxon>
        <taxon>Rhodobacterales</taxon>
        <taxon>Paracoccaceae</taxon>
        <taxon>Falsigemmobacter</taxon>
    </lineage>
</organism>
<dbReference type="AlphaFoldDB" id="A0A3P3DJV8"/>
<comment type="caution">
    <text evidence="1">The sequence shown here is derived from an EMBL/GenBank/DDBJ whole genome shotgun (WGS) entry which is preliminary data.</text>
</comment>
<evidence type="ECO:0000313" key="1">
    <source>
        <dbReference type="EMBL" id="RRH74483.1"/>
    </source>
</evidence>
<dbReference type="Gene3D" id="1.10.260.40">
    <property type="entry name" value="lambda repressor-like DNA-binding domains"/>
    <property type="match status" value="2"/>
</dbReference>
<dbReference type="Proteomes" id="UP000282125">
    <property type="component" value="Unassembled WGS sequence"/>
</dbReference>
<sequence length="207" mass="23621">MEKNDKLKQPHEIIREAMKQKRLNFETIAQLIGEPRTDKLSVAVRCTSGVGPRSIEIRKKIAHALNLDPEKVWDPVYLQARPRGAGGGTRVKPAYAISKKEWAEMAPSARVRALLRMNDMKLHDLAEILGISYRILTNHIYGTTANHEIRLKVAEMFKRDPSEIWDELYTKGEVKASKTLEEVLEEDPNHSVFFGLGDHTKPFKPKK</sequence>
<evidence type="ECO:0000313" key="2">
    <source>
        <dbReference type="Proteomes" id="UP000282125"/>
    </source>
</evidence>
<gene>
    <name evidence="1" type="ORF">EG244_10385</name>
</gene>
<dbReference type="GO" id="GO:0003677">
    <property type="term" value="F:DNA binding"/>
    <property type="evidence" value="ECO:0007669"/>
    <property type="project" value="InterPro"/>
</dbReference>
<proteinExistence type="predicted"/>
<dbReference type="SUPFAM" id="SSF47413">
    <property type="entry name" value="lambda repressor-like DNA-binding domains"/>
    <property type="match status" value="1"/>
</dbReference>
<reference evidence="1 2" key="1">
    <citation type="submission" date="2018-11" db="EMBL/GenBank/DDBJ databases">
        <title>Gemmobacter sp. nov., YIM 102744-1 draft genome.</title>
        <authorList>
            <person name="Li G."/>
            <person name="Jiang Y."/>
        </authorList>
    </citation>
    <scope>NUCLEOTIDE SEQUENCE [LARGE SCALE GENOMIC DNA]</scope>
    <source>
        <strain evidence="1 2">YIM 102744-1</strain>
    </source>
</reference>
<name>A0A3P3DJV8_9RHOB</name>
<protein>
    <submittedName>
        <fullName evidence="1">Uncharacterized protein</fullName>
    </submittedName>
</protein>
<dbReference type="EMBL" id="RRAZ01000013">
    <property type="protein sequence ID" value="RRH74483.1"/>
    <property type="molecule type" value="Genomic_DNA"/>
</dbReference>
<dbReference type="InterPro" id="IPR010982">
    <property type="entry name" value="Lambda_DNA-bd_dom_sf"/>
</dbReference>
<accession>A0A3P3DJV8</accession>